<dbReference type="EMBL" id="MU157890">
    <property type="protein sequence ID" value="KAF9525006.1"/>
    <property type="molecule type" value="Genomic_DNA"/>
</dbReference>
<sequence length="90" mass="10315">MLLVGASLVLSEALGIEVIYLEAYFFRLMRTWIPGLPSTKAAPTHQFRHAPCFPRGSLECYPSILTHIGQWVYTQLIWLDKMFQHACYVA</sequence>
<proteinExistence type="predicted"/>
<reference evidence="1" key="1">
    <citation type="submission" date="2020-11" db="EMBL/GenBank/DDBJ databases">
        <authorList>
            <consortium name="DOE Joint Genome Institute"/>
            <person name="Ahrendt S."/>
            <person name="Riley R."/>
            <person name="Andreopoulos W."/>
            <person name="Labutti K."/>
            <person name="Pangilinan J."/>
            <person name="Ruiz-Duenas F.J."/>
            <person name="Barrasa J.M."/>
            <person name="Sanchez-Garcia M."/>
            <person name="Camarero S."/>
            <person name="Miyauchi S."/>
            <person name="Serrano A."/>
            <person name="Linde D."/>
            <person name="Babiker R."/>
            <person name="Drula E."/>
            <person name="Ayuso-Fernandez I."/>
            <person name="Pacheco R."/>
            <person name="Padilla G."/>
            <person name="Ferreira P."/>
            <person name="Barriuso J."/>
            <person name="Kellner H."/>
            <person name="Castanera R."/>
            <person name="Alfaro M."/>
            <person name="Ramirez L."/>
            <person name="Pisabarro A.G."/>
            <person name="Kuo A."/>
            <person name="Tritt A."/>
            <person name="Lipzen A."/>
            <person name="He G."/>
            <person name="Yan M."/>
            <person name="Ng V."/>
            <person name="Cullen D."/>
            <person name="Martin F."/>
            <person name="Rosso M.-N."/>
            <person name="Henrissat B."/>
            <person name="Hibbett D."/>
            <person name="Martinez A.T."/>
            <person name="Grigoriev I.V."/>
        </authorList>
    </citation>
    <scope>NUCLEOTIDE SEQUENCE</scope>
    <source>
        <strain evidence="1">CBS 506.95</strain>
    </source>
</reference>
<gene>
    <name evidence="1" type="ORF">CPB83DRAFT_571304</name>
</gene>
<keyword evidence="2" id="KW-1185">Reference proteome</keyword>
<organism evidence="1 2">
    <name type="scientific">Crepidotus variabilis</name>
    <dbReference type="NCBI Taxonomy" id="179855"/>
    <lineage>
        <taxon>Eukaryota</taxon>
        <taxon>Fungi</taxon>
        <taxon>Dikarya</taxon>
        <taxon>Basidiomycota</taxon>
        <taxon>Agaricomycotina</taxon>
        <taxon>Agaricomycetes</taxon>
        <taxon>Agaricomycetidae</taxon>
        <taxon>Agaricales</taxon>
        <taxon>Agaricineae</taxon>
        <taxon>Crepidotaceae</taxon>
        <taxon>Crepidotus</taxon>
    </lineage>
</organism>
<evidence type="ECO:0000313" key="2">
    <source>
        <dbReference type="Proteomes" id="UP000807306"/>
    </source>
</evidence>
<accession>A0A9P6E9G7</accession>
<comment type="caution">
    <text evidence="1">The sequence shown here is derived from an EMBL/GenBank/DDBJ whole genome shotgun (WGS) entry which is preliminary data.</text>
</comment>
<protein>
    <submittedName>
        <fullName evidence="1">Uncharacterized protein</fullName>
    </submittedName>
</protein>
<name>A0A9P6E9G7_9AGAR</name>
<dbReference type="AlphaFoldDB" id="A0A9P6E9G7"/>
<evidence type="ECO:0000313" key="1">
    <source>
        <dbReference type="EMBL" id="KAF9525006.1"/>
    </source>
</evidence>
<dbReference type="Proteomes" id="UP000807306">
    <property type="component" value="Unassembled WGS sequence"/>
</dbReference>